<evidence type="ECO:0000313" key="2">
    <source>
        <dbReference type="WBParaSite" id="ALUE_0000113901-mRNA-1"/>
    </source>
</evidence>
<evidence type="ECO:0000313" key="3">
    <source>
        <dbReference type="WBParaSite" id="ALUE_0002052701-mRNA-1"/>
    </source>
</evidence>
<protein>
    <submittedName>
        <fullName evidence="2 3">Chorismate mutase</fullName>
    </submittedName>
</protein>
<organism evidence="1 3">
    <name type="scientific">Ascaris lumbricoides</name>
    <name type="common">Giant roundworm</name>
    <dbReference type="NCBI Taxonomy" id="6252"/>
    <lineage>
        <taxon>Eukaryota</taxon>
        <taxon>Metazoa</taxon>
        <taxon>Ecdysozoa</taxon>
        <taxon>Nematoda</taxon>
        <taxon>Chromadorea</taxon>
        <taxon>Rhabditida</taxon>
        <taxon>Spirurina</taxon>
        <taxon>Ascaridomorpha</taxon>
        <taxon>Ascaridoidea</taxon>
        <taxon>Ascarididae</taxon>
        <taxon>Ascaris</taxon>
    </lineage>
</organism>
<reference evidence="2 3" key="1">
    <citation type="submission" date="2017-02" db="UniProtKB">
        <authorList>
            <consortium name="WormBaseParasite"/>
        </authorList>
    </citation>
    <scope>IDENTIFICATION</scope>
</reference>
<dbReference type="WBParaSite" id="ALUE_0002052701-mRNA-1">
    <property type="protein sequence ID" value="ALUE_0002052701-mRNA-1"/>
    <property type="gene ID" value="ALUE_0002052701"/>
</dbReference>
<dbReference type="WBParaSite" id="ALUE_0000113901-mRNA-1">
    <property type="protein sequence ID" value="ALUE_0000113901-mRNA-1"/>
    <property type="gene ID" value="ALUE_0000113901"/>
</dbReference>
<keyword evidence="1" id="KW-1185">Reference proteome</keyword>
<evidence type="ECO:0000313" key="1">
    <source>
        <dbReference type="Proteomes" id="UP000036681"/>
    </source>
</evidence>
<dbReference type="Proteomes" id="UP000036681">
    <property type="component" value="Unplaced"/>
</dbReference>
<accession>A0A0M3IP49</accession>
<sequence>MTFRMSAESQTLPCSRSLADIRAEQSDHLDRLRSRLSDVNMKDLVPLLVARQVLRSHEMGAVYSKVR</sequence>
<dbReference type="AlphaFoldDB" id="A0A0M3IP49"/>
<name>A0A0M3IP49_ASCLU</name>
<proteinExistence type="predicted"/>